<keyword evidence="1" id="KW-0614">Plasmid</keyword>
<evidence type="ECO:0000313" key="2">
    <source>
        <dbReference type="Proteomes" id="UP000182306"/>
    </source>
</evidence>
<dbReference type="KEGG" id="same:SAMCFNEI73_pC1100"/>
<dbReference type="OrthoDB" id="9758793at2"/>
<dbReference type="InterPro" id="IPR036034">
    <property type="entry name" value="PDZ_sf"/>
</dbReference>
<dbReference type="Pfam" id="PF03572">
    <property type="entry name" value="Peptidase_S41"/>
    <property type="match status" value="1"/>
</dbReference>
<dbReference type="SMART" id="SM00228">
    <property type="entry name" value="PDZ"/>
    <property type="match status" value="1"/>
</dbReference>
<dbReference type="Gene3D" id="2.30.42.10">
    <property type="match status" value="1"/>
</dbReference>
<dbReference type="PROSITE" id="PS50106">
    <property type="entry name" value="PDZ"/>
    <property type="match status" value="1"/>
</dbReference>
<dbReference type="CDD" id="cd07562">
    <property type="entry name" value="Peptidase_S41_TRI"/>
    <property type="match status" value="1"/>
</dbReference>
<sequence length="415" mass="45463">MKTCRSLLFAFLLLLVPGHGFALDLPRSGHPVFDRAVELVVDNFYDTSGLDRFNAAVRRQVTDERGKLTAKSSDDRVDAAVDSVLASLGVSHTGRFTADRIDYYELADIFRFAIRNDIKRLFPPDGEVRYAGIGMVTRLEGAQRFVSDVYDGAPAARAGIRLGDEILSVDGLPYREIASFRDRIGRTVDVRLRRHRDALPITLTVAVERLQPLRTFEKAIETSIAVTEREGRRIGYLRLWTLSTRDGLDIVARELAGGRLKDADGVIVDLRGRWGGGPPDAAGLFVGGVPTFRLISRDGKDMFGTVRWRRPVVAIIDEGSRSGLELFAHALKVNGIPLVGSRTAGALLAGRAFLLPDDSLLEVAVSDAVIDEGLRLEGRGVEPDIAVPFSLPYAAGRDPQLDAAMMEMQRILAKG</sequence>
<dbReference type="PANTHER" id="PTHR32060">
    <property type="entry name" value="TAIL-SPECIFIC PROTEASE"/>
    <property type="match status" value="1"/>
</dbReference>
<keyword evidence="1" id="KW-0645">Protease</keyword>
<dbReference type="InterPro" id="IPR005151">
    <property type="entry name" value="Tail-specific_protease"/>
</dbReference>
<dbReference type="GO" id="GO:0006508">
    <property type="term" value="P:proteolysis"/>
    <property type="evidence" value="ECO:0007669"/>
    <property type="project" value="UniProtKB-KW"/>
</dbReference>
<dbReference type="SUPFAM" id="SSF52096">
    <property type="entry name" value="ClpP/crotonase"/>
    <property type="match status" value="1"/>
</dbReference>
<proteinExistence type="predicted"/>
<dbReference type="InterPro" id="IPR041489">
    <property type="entry name" value="PDZ_6"/>
</dbReference>
<dbReference type="Gene3D" id="3.90.226.10">
    <property type="entry name" value="2-enoyl-CoA Hydratase, Chain A, domain 1"/>
    <property type="match status" value="1"/>
</dbReference>
<organism evidence="1 2">
    <name type="scientific">Sinorhizobium americanum</name>
    <dbReference type="NCBI Taxonomy" id="194963"/>
    <lineage>
        <taxon>Bacteria</taxon>
        <taxon>Pseudomonadati</taxon>
        <taxon>Pseudomonadota</taxon>
        <taxon>Alphaproteobacteria</taxon>
        <taxon>Hyphomicrobiales</taxon>
        <taxon>Rhizobiaceae</taxon>
        <taxon>Sinorhizobium/Ensifer group</taxon>
        <taxon>Sinorhizobium</taxon>
    </lineage>
</organism>
<keyword evidence="2" id="KW-1185">Reference proteome</keyword>
<dbReference type="PANTHER" id="PTHR32060:SF22">
    <property type="entry name" value="CARBOXYL-TERMINAL-PROCESSING PEPTIDASE 3, CHLOROPLASTIC"/>
    <property type="match status" value="1"/>
</dbReference>
<dbReference type="SMART" id="SM00245">
    <property type="entry name" value="TSPc"/>
    <property type="match status" value="1"/>
</dbReference>
<keyword evidence="1" id="KW-0378">Hydrolase</keyword>
<dbReference type="SUPFAM" id="SSF50156">
    <property type="entry name" value="PDZ domain-like"/>
    <property type="match status" value="1"/>
</dbReference>
<dbReference type="EMBL" id="CP013110">
    <property type="protein sequence ID" value="APG94812.1"/>
    <property type="molecule type" value="Genomic_DNA"/>
</dbReference>
<gene>
    <name evidence="1" type="ORF">SAMCFNEI73_pC1100</name>
</gene>
<dbReference type="GO" id="GO:0004175">
    <property type="term" value="F:endopeptidase activity"/>
    <property type="evidence" value="ECO:0007669"/>
    <property type="project" value="TreeGrafter"/>
</dbReference>
<dbReference type="Pfam" id="PF17820">
    <property type="entry name" value="PDZ_6"/>
    <property type="match status" value="1"/>
</dbReference>
<evidence type="ECO:0000313" key="1">
    <source>
        <dbReference type="EMBL" id="APG94812.1"/>
    </source>
</evidence>
<protein>
    <submittedName>
        <fullName evidence="1">Exported carboxyl-terminal protease protein</fullName>
    </submittedName>
</protein>
<reference evidence="1 2" key="1">
    <citation type="submission" date="2015-10" db="EMBL/GenBank/DDBJ databases">
        <title>Genomic differences between typical nodule nitrogen-fixing rhizobial strains and those coming from bean seeds.</title>
        <authorList>
            <person name="Peralta H."/>
            <person name="Aguilar-Vera A."/>
            <person name="Diaz R."/>
            <person name="Mora Y."/>
            <person name="Martinez-Batallar G."/>
            <person name="Salazar E."/>
            <person name="Vargas-Lagunas C."/>
            <person name="Encarnacion S."/>
            <person name="Girard L."/>
            <person name="Mora J."/>
        </authorList>
    </citation>
    <scope>NUCLEOTIDE SEQUENCE [LARGE SCALE GENOMIC DNA]</scope>
    <source>
        <strain evidence="1 2">CFNEI 73</strain>
        <plasmid evidence="1 2">C</plasmid>
    </source>
</reference>
<dbReference type="InterPro" id="IPR001478">
    <property type="entry name" value="PDZ"/>
</dbReference>
<dbReference type="Gene3D" id="3.30.750.44">
    <property type="match status" value="1"/>
</dbReference>
<dbReference type="RefSeq" id="WP_064254914.1">
    <property type="nucleotide sequence ID" value="NZ_CP013110.1"/>
</dbReference>
<accession>A0A1L3LXL3</accession>
<dbReference type="Proteomes" id="UP000182306">
    <property type="component" value="Plasmid C"/>
</dbReference>
<dbReference type="AlphaFoldDB" id="A0A1L3LXL3"/>
<geneLocation type="plasmid" evidence="1 2">
    <name>C</name>
</geneLocation>
<name>A0A1L3LXL3_9HYPH</name>
<dbReference type="GO" id="GO:0008236">
    <property type="term" value="F:serine-type peptidase activity"/>
    <property type="evidence" value="ECO:0007669"/>
    <property type="project" value="InterPro"/>
</dbReference>
<dbReference type="InterPro" id="IPR029045">
    <property type="entry name" value="ClpP/crotonase-like_dom_sf"/>
</dbReference>